<keyword evidence="3" id="KW-1185">Reference proteome</keyword>
<name>A0A9P4R9U2_9PLEO</name>
<sequence>MAEPSVRLYDAERDFDDCIHVFRTTADVSVSREPAITIGSFIWCRPYLLLSPSTCFVLDDGNGRVVGYIIGTSSTVDFMASWRLRFAPFVDKNAVARPENHAPDGLKWMRKAVYEADCSMLANLPLLLSQYPGHFHIDILPEFTGRGYGRRMMEIFLSKLKELGVHGLHLGMVRSNEGARKFYERLGFDLCDQVLDDGESGELGRAGDAVCFLKKL</sequence>
<dbReference type="Pfam" id="PF00583">
    <property type="entry name" value="Acetyltransf_1"/>
    <property type="match status" value="1"/>
</dbReference>
<dbReference type="OrthoDB" id="64477at2759"/>
<evidence type="ECO:0000313" key="3">
    <source>
        <dbReference type="Proteomes" id="UP000799444"/>
    </source>
</evidence>
<protein>
    <submittedName>
        <fullName evidence="2">GCN5-related N-acetyltransferas-like protein</fullName>
    </submittedName>
</protein>
<dbReference type="SUPFAM" id="SSF55729">
    <property type="entry name" value="Acyl-CoA N-acyltransferases (Nat)"/>
    <property type="match status" value="1"/>
</dbReference>
<dbReference type="AlphaFoldDB" id="A0A9P4R9U2"/>
<evidence type="ECO:0000313" key="2">
    <source>
        <dbReference type="EMBL" id="KAF2739541.1"/>
    </source>
</evidence>
<accession>A0A9P4R9U2</accession>
<dbReference type="Proteomes" id="UP000799444">
    <property type="component" value="Unassembled WGS sequence"/>
</dbReference>
<dbReference type="PROSITE" id="PS51186">
    <property type="entry name" value="GNAT"/>
    <property type="match status" value="1"/>
</dbReference>
<feature type="domain" description="N-acetyltransferase" evidence="1">
    <location>
        <begin position="68"/>
        <end position="216"/>
    </location>
</feature>
<gene>
    <name evidence="2" type="ORF">EJ04DRAFT_457564</name>
</gene>
<evidence type="ECO:0000259" key="1">
    <source>
        <dbReference type="PROSITE" id="PS51186"/>
    </source>
</evidence>
<proteinExistence type="predicted"/>
<dbReference type="CDD" id="cd04301">
    <property type="entry name" value="NAT_SF"/>
    <property type="match status" value="1"/>
</dbReference>
<comment type="caution">
    <text evidence="2">The sequence shown here is derived from an EMBL/GenBank/DDBJ whole genome shotgun (WGS) entry which is preliminary data.</text>
</comment>
<dbReference type="InterPro" id="IPR000182">
    <property type="entry name" value="GNAT_dom"/>
</dbReference>
<dbReference type="InterPro" id="IPR016181">
    <property type="entry name" value="Acyl_CoA_acyltransferase"/>
</dbReference>
<reference evidence="2" key="1">
    <citation type="journal article" date="2020" name="Stud. Mycol.">
        <title>101 Dothideomycetes genomes: a test case for predicting lifestyles and emergence of pathogens.</title>
        <authorList>
            <person name="Haridas S."/>
            <person name="Albert R."/>
            <person name="Binder M."/>
            <person name="Bloem J."/>
            <person name="Labutti K."/>
            <person name="Salamov A."/>
            <person name="Andreopoulos B."/>
            <person name="Baker S."/>
            <person name="Barry K."/>
            <person name="Bills G."/>
            <person name="Bluhm B."/>
            <person name="Cannon C."/>
            <person name="Castanera R."/>
            <person name="Culley D."/>
            <person name="Daum C."/>
            <person name="Ezra D."/>
            <person name="Gonzalez J."/>
            <person name="Henrissat B."/>
            <person name="Kuo A."/>
            <person name="Liang C."/>
            <person name="Lipzen A."/>
            <person name="Lutzoni F."/>
            <person name="Magnuson J."/>
            <person name="Mondo S."/>
            <person name="Nolan M."/>
            <person name="Ohm R."/>
            <person name="Pangilinan J."/>
            <person name="Park H.-J."/>
            <person name="Ramirez L."/>
            <person name="Alfaro M."/>
            <person name="Sun H."/>
            <person name="Tritt A."/>
            <person name="Yoshinaga Y."/>
            <person name="Zwiers L.-H."/>
            <person name="Turgeon B."/>
            <person name="Goodwin S."/>
            <person name="Spatafora J."/>
            <person name="Crous P."/>
            <person name="Grigoriev I."/>
        </authorList>
    </citation>
    <scope>NUCLEOTIDE SEQUENCE</scope>
    <source>
        <strain evidence="2">CBS 125425</strain>
    </source>
</reference>
<dbReference type="GO" id="GO:0016747">
    <property type="term" value="F:acyltransferase activity, transferring groups other than amino-acyl groups"/>
    <property type="evidence" value="ECO:0007669"/>
    <property type="project" value="InterPro"/>
</dbReference>
<dbReference type="EMBL" id="ML996104">
    <property type="protein sequence ID" value="KAF2739541.1"/>
    <property type="molecule type" value="Genomic_DNA"/>
</dbReference>
<organism evidence="2 3">
    <name type="scientific">Polyplosphaeria fusca</name>
    <dbReference type="NCBI Taxonomy" id="682080"/>
    <lineage>
        <taxon>Eukaryota</taxon>
        <taxon>Fungi</taxon>
        <taxon>Dikarya</taxon>
        <taxon>Ascomycota</taxon>
        <taxon>Pezizomycotina</taxon>
        <taxon>Dothideomycetes</taxon>
        <taxon>Pleosporomycetidae</taxon>
        <taxon>Pleosporales</taxon>
        <taxon>Tetraplosphaeriaceae</taxon>
        <taxon>Polyplosphaeria</taxon>
    </lineage>
</organism>
<dbReference type="Gene3D" id="3.40.630.30">
    <property type="match status" value="1"/>
</dbReference>